<feature type="transmembrane region" description="Helical" evidence="6">
    <location>
        <begin position="249"/>
        <end position="271"/>
    </location>
</feature>
<evidence type="ECO:0000256" key="2">
    <source>
        <dbReference type="ARBA" id="ARBA00009773"/>
    </source>
</evidence>
<dbReference type="PANTHER" id="PTHR21716:SF4">
    <property type="entry name" value="TRANSMEMBRANE PROTEIN 245"/>
    <property type="match status" value="1"/>
</dbReference>
<reference evidence="7" key="1">
    <citation type="submission" date="2020-10" db="EMBL/GenBank/DDBJ databases">
        <authorList>
            <person name="Gilroy R."/>
        </authorList>
    </citation>
    <scope>NUCLEOTIDE SEQUENCE</scope>
    <source>
        <strain evidence="7">10532</strain>
    </source>
</reference>
<feature type="transmembrane region" description="Helical" evidence="6">
    <location>
        <begin position="157"/>
        <end position="187"/>
    </location>
</feature>
<evidence type="ECO:0000256" key="5">
    <source>
        <dbReference type="ARBA" id="ARBA00023136"/>
    </source>
</evidence>
<keyword evidence="4 6" id="KW-1133">Transmembrane helix</keyword>
<protein>
    <submittedName>
        <fullName evidence="7">AI-2E family transporter</fullName>
    </submittedName>
</protein>
<dbReference type="Pfam" id="PF01594">
    <property type="entry name" value="AI-2E_transport"/>
    <property type="match status" value="1"/>
</dbReference>
<feature type="transmembrane region" description="Helical" evidence="6">
    <location>
        <begin position="30"/>
        <end position="47"/>
    </location>
</feature>
<dbReference type="PANTHER" id="PTHR21716">
    <property type="entry name" value="TRANSMEMBRANE PROTEIN"/>
    <property type="match status" value="1"/>
</dbReference>
<keyword evidence="5 6" id="KW-0472">Membrane</keyword>
<feature type="transmembrane region" description="Helical" evidence="6">
    <location>
        <begin position="283"/>
        <end position="300"/>
    </location>
</feature>
<evidence type="ECO:0000256" key="4">
    <source>
        <dbReference type="ARBA" id="ARBA00022989"/>
    </source>
</evidence>
<feature type="transmembrane region" description="Helical" evidence="6">
    <location>
        <begin position="68"/>
        <end position="92"/>
    </location>
</feature>
<dbReference type="AlphaFoldDB" id="A0A9D9HNH2"/>
<feature type="transmembrane region" description="Helical" evidence="6">
    <location>
        <begin position="7"/>
        <end position="24"/>
    </location>
</feature>
<evidence type="ECO:0000313" key="8">
    <source>
        <dbReference type="Proteomes" id="UP000823638"/>
    </source>
</evidence>
<reference evidence="7" key="2">
    <citation type="journal article" date="2021" name="PeerJ">
        <title>Extensive microbial diversity within the chicken gut microbiome revealed by metagenomics and culture.</title>
        <authorList>
            <person name="Gilroy R."/>
            <person name="Ravi A."/>
            <person name="Getino M."/>
            <person name="Pursley I."/>
            <person name="Horton D.L."/>
            <person name="Alikhan N.F."/>
            <person name="Baker D."/>
            <person name="Gharbi K."/>
            <person name="Hall N."/>
            <person name="Watson M."/>
            <person name="Adriaenssens E.M."/>
            <person name="Foster-Nyarko E."/>
            <person name="Jarju S."/>
            <person name="Secka A."/>
            <person name="Antonio M."/>
            <person name="Oren A."/>
            <person name="Chaudhuri R.R."/>
            <person name="La Ragione R."/>
            <person name="Hildebrand F."/>
            <person name="Pallen M.J."/>
        </authorList>
    </citation>
    <scope>NUCLEOTIDE SEQUENCE</scope>
    <source>
        <strain evidence="7">10532</strain>
    </source>
</reference>
<accession>A0A9D9HNH2</accession>
<comment type="caution">
    <text evidence="7">The sequence shown here is derived from an EMBL/GenBank/DDBJ whole genome shotgun (WGS) entry which is preliminary data.</text>
</comment>
<evidence type="ECO:0000256" key="3">
    <source>
        <dbReference type="ARBA" id="ARBA00022692"/>
    </source>
</evidence>
<evidence type="ECO:0000256" key="1">
    <source>
        <dbReference type="ARBA" id="ARBA00004141"/>
    </source>
</evidence>
<sequence>MDNRKTIQIIFNFALLGLMFALLIGMLYPFFTIILWTIFLYILINPLHSMLLKKLNKDKKFYQTKRHALAGFFSLGTLLVIIVPLVSIGILLTNQLLSFVKSVETFIMNNPDFFSQSETGIILSKAAEKLSLNFINLSEINIRENLIDFLQKYSSRIIGFGTSIISSAGNFIISILFVAFALYFCFLDGRYLATLLKKAVPIDPSYMSALSRKFTQITKHLFSGYILVALYQGTAAFIIMLIFRIEGALLFSVILMFCSFIPIFGAAIVWVPMGIVLCFTNSVLQGIIFLILCGFCVSFLDNFLRPFFLKDRINVHPLIIFFSILGGLKVFGINGLLLGPMVVIMFFTVLDLMANQNEIQINAE</sequence>
<feature type="transmembrane region" description="Helical" evidence="6">
    <location>
        <begin position="222"/>
        <end position="243"/>
    </location>
</feature>
<feature type="transmembrane region" description="Helical" evidence="6">
    <location>
        <begin position="320"/>
        <end position="350"/>
    </location>
</feature>
<dbReference type="InterPro" id="IPR002549">
    <property type="entry name" value="AI-2E-like"/>
</dbReference>
<evidence type="ECO:0000256" key="6">
    <source>
        <dbReference type="SAM" id="Phobius"/>
    </source>
</evidence>
<comment type="subcellular location">
    <subcellularLocation>
        <location evidence="1">Membrane</location>
        <topology evidence="1">Multi-pass membrane protein</topology>
    </subcellularLocation>
</comment>
<dbReference type="GO" id="GO:0016020">
    <property type="term" value="C:membrane"/>
    <property type="evidence" value="ECO:0007669"/>
    <property type="project" value="UniProtKB-SubCell"/>
</dbReference>
<keyword evidence="3 6" id="KW-0812">Transmembrane</keyword>
<organism evidence="7 8">
    <name type="scientific">Candidatus Gallitreponema excrementavium</name>
    <dbReference type="NCBI Taxonomy" id="2840840"/>
    <lineage>
        <taxon>Bacteria</taxon>
        <taxon>Pseudomonadati</taxon>
        <taxon>Spirochaetota</taxon>
        <taxon>Spirochaetia</taxon>
        <taxon>Spirochaetales</taxon>
        <taxon>Candidatus Gallitreponema</taxon>
    </lineage>
</organism>
<dbReference type="Proteomes" id="UP000823638">
    <property type="component" value="Unassembled WGS sequence"/>
</dbReference>
<name>A0A9D9HNH2_9SPIR</name>
<evidence type="ECO:0000313" key="7">
    <source>
        <dbReference type="EMBL" id="MBO8457259.1"/>
    </source>
</evidence>
<gene>
    <name evidence="7" type="ORF">IAA81_03415</name>
</gene>
<dbReference type="EMBL" id="JADIMM010000043">
    <property type="protein sequence ID" value="MBO8457259.1"/>
    <property type="molecule type" value="Genomic_DNA"/>
</dbReference>
<proteinExistence type="inferred from homology"/>
<comment type="similarity">
    <text evidence="2">Belongs to the autoinducer-2 exporter (AI-2E) (TC 2.A.86) family.</text>
</comment>